<dbReference type="CDD" id="cd04301">
    <property type="entry name" value="NAT_SF"/>
    <property type="match status" value="1"/>
</dbReference>
<dbReference type="InterPro" id="IPR016181">
    <property type="entry name" value="Acyl_CoA_acyltransferase"/>
</dbReference>
<evidence type="ECO:0000313" key="2">
    <source>
        <dbReference type="EMBL" id="QEG21556.1"/>
    </source>
</evidence>
<feature type="domain" description="N-acetyltransferase" evidence="1">
    <location>
        <begin position="61"/>
        <end position="212"/>
    </location>
</feature>
<reference evidence="2 3" key="1">
    <citation type="submission" date="2019-08" db="EMBL/GenBank/DDBJ databases">
        <title>Deep-cultivation of Planctomycetes and their phenomic and genomic characterization uncovers novel biology.</title>
        <authorList>
            <person name="Wiegand S."/>
            <person name="Jogler M."/>
            <person name="Boedeker C."/>
            <person name="Pinto D."/>
            <person name="Vollmers J."/>
            <person name="Rivas-Marin E."/>
            <person name="Kohn T."/>
            <person name="Peeters S.H."/>
            <person name="Heuer A."/>
            <person name="Rast P."/>
            <person name="Oberbeckmann S."/>
            <person name="Bunk B."/>
            <person name="Jeske O."/>
            <person name="Meyerdierks A."/>
            <person name="Storesund J.E."/>
            <person name="Kallscheuer N."/>
            <person name="Luecker S."/>
            <person name="Lage O.M."/>
            <person name="Pohl T."/>
            <person name="Merkel B.J."/>
            <person name="Hornburger P."/>
            <person name="Mueller R.-W."/>
            <person name="Bruemmer F."/>
            <person name="Labrenz M."/>
            <person name="Spormann A.M."/>
            <person name="Op den Camp H."/>
            <person name="Overmann J."/>
            <person name="Amann R."/>
            <person name="Jetten M.S.M."/>
            <person name="Mascher T."/>
            <person name="Medema M.H."/>
            <person name="Devos D.P."/>
            <person name="Kaster A.-K."/>
            <person name="Ovreas L."/>
            <person name="Rohde M."/>
            <person name="Galperin M.Y."/>
            <person name="Jogler C."/>
        </authorList>
    </citation>
    <scope>NUCLEOTIDE SEQUENCE [LARGE SCALE GENOMIC DNA]</scope>
    <source>
        <strain evidence="2 3">FC18</strain>
    </source>
</reference>
<dbReference type="Gene3D" id="3.40.630.30">
    <property type="match status" value="1"/>
</dbReference>
<dbReference type="Proteomes" id="UP000322214">
    <property type="component" value="Chromosome"/>
</dbReference>
<keyword evidence="3" id="KW-1185">Reference proteome</keyword>
<dbReference type="Pfam" id="PF00583">
    <property type="entry name" value="Acetyltransf_1"/>
    <property type="match status" value="1"/>
</dbReference>
<evidence type="ECO:0000259" key="1">
    <source>
        <dbReference type="PROSITE" id="PS51186"/>
    </source>
</evidence>
<organism evidence="2 3">
    <name type="scientific">Mariniblastus fucicola</name>
    <dbReference type="NCBI Taxonomy" id="980251"/>
    <lineage>
        <taxon>Bacteria</taxon>
        <taxon>Pseudomonadati</taxon>
        <taxon>Planctomycetota</taxon>
        <taxon>Planctomycetia</taxon>
        <taxon>Pirellulales</taxon>
        <taxon>Pirellulaceae</taxon>
        <taxon>Mariniblastus</taxon>
    </lineage>
</organism>
<dbReference type="SUPFAM" id="SSF55729">
    <property type="entry name" value="Acyl-CoA N-acyltransferases (Nat)"/>
    <property type="match status" value="1"/>
</dbReference>
<protein>
    <submittedName>
        <fullName evidence="2">Acetyltransferase (GNAT) family protein</fullName>
    </submittedName>
</protein>
<keyword evidence="2" id="KW-0808">Transferase</keyword>
<sequence length="262" mass="29658">MKRIRSKIEKARSQGLFRTLEVQFNRFVPPWIFRYSKGDIYDLSIQKLKSLGAKTRPDDRLIVRCLGPDSDENARTALRKFTWNSVPIKTTCNDIGYAVYDADDPGKLLAGLWAAPESFLENNLGVRFEFTKEQAWLYCAFVHADARGRGVYKRLISFAAADLEGRGFSQLLGIVQPWNRISRMMHEKQSRGIVGRMAAVRIGSLIWVSSIGNVIVDRSLITNPEDRPATVRVGRDCWREVGAKPGNILGDWIGRARVAKPF</sequence>
<dbReference type="InterPro" id="IPR000182">
    <property type="entry name" value="GNAT_dom"/>
</dbReference>
<name>A0A5B9PAN4_9BACT</name>
<dbReference type="RefSeq" id="WP_075083186.1">
    <property type="nucleotide sequence ID" value="NZ_CP042912.1"/>
</dbReference>
<proteinExistence type="predicted"/>
<gene>
    <name evidence="2" type="ORF">MFFC18_14130</name>
</gene>
<dbReference type="GO" id="GO:0016747">
    <property type="term" value="F:acyltransferase activity, transferring groups other than amino-acyl groups"/>
    <property type="evidence" value="ECO:0007669"/>
    <property type="project" value="InterPro"/>
</dbReference>
<evidence type="ECO:0000313" key="3">
    <source>
        <dbReference type="Proteomes" id="UP000322214"/>
    </source>
</evidence>
<dbReference type="AlphaFoldDB" id="A0A5B9PAN4"/>
<accession>A0A5B9PAN4</accession>
<dbReference type="KEGG" id="mff:MFFC18_14130"/>
<dbReference type="EMBL" id="CP042912">
    <property type="protein sequence ID" value="QEG21556.1"/>
    <property type="molecule type" value="Genomic_DNA"/>
</dbReference>
<dbReference type="PROSITE" id="PS51186">
    <property type="entry name" value="GNAT"/>
    <property type="match status" value="1"/>
</dbReference>